<name>A0AAP0GER2_9ASPA</name>
<feature type="compositionally biased region" description="Polar residues" evidence="1">
    <location>
        <begin position="65"/>
        <end position="77"/>
    </location>
</feature>
<reference evidence="2 3" key="1">
    <citation type="journal article" date="2022" name="Nat. Plants">
        <title>Genomes of leafy and leafless Platanthera orchids illuminate the evolution of mycoheterotrophy.</title>
        <authorList>
            <person name="Li M.H."/>
            <person name="Liu K.W."/>
            <person name="Li Z."/>
            <person name="Lu H.C."/>
            <person name="Ye Q.L."/>
            <person name="Zhang D."/>
            <person name="Wang J.Y."/>
            <person name="Li Y.F."/>
            <person name="Zhong Z.M."/>
            <person name="Liu X."/>
            <person name="Yu X."/>
            <person name="Liu D.K."/>
            <person name="Tu X.D."/>
            <person name="Liu B."/>
            <person name="Hao Y."/>
            <person name="Liao X.Y."/>
            <person name="Jiang Y.T."/>
            <person name="Sun W.H."/>
            <person name="Chen J."/>
            <person name="Chen Y.Q."/>
            <person name="Ai Y."/>
            <person name="Zhai J.W."/>
            <person name="Wu S.S."/>
            <person name="Zhou Z."/>
            <person name="Hsiao Y.Y."/>
            <person name="Wu W.L."/>
            <person name="Chen Y.Y."/>
            <person name="Lin Y.F."/>
            <person name="Hsu J.L."/>
            <person name="Li C.Y."/>
            <person name="Wang Z.W."/>
            <person name="Zhao X."/>
            <person name="Zhong W.Y."/>
            <person name="Ma X.K."/>
            <person name="Ma L."/>
            <person name="Huang J."/>
            <person name="Chen G.Z."/>
            <person name="Huang M.Z."/>
            <person name="Huang L."/>
            <person name="Peng D.H."/>
            <person name="Luo Y.B."/>
            <person name="Zou S.Q."/>
            <person name="Chen S.P."/>
            <person name="Lan S."/>
            <person name="Tsai W.C."/>
            <person name="Van de Peer Y."/>
            <person name="Liu Z.J."/>
        </authorList>
    </citation>
    <scope>NUCLEOTIDE SEQUENCE [LARGE SCALE GENOMIC DNA]</scope>
    <source>
        <strain evidence="2">Lor287</strain>
    </source>
</reference>
<evidence type="ECO:0000256" key="1">
    <source>
        <dbReference type="SAM" id="MobiDB-lite"/>
    </source>
</evidence>
<organism evidence="2 3">
    <name type="scientific">Platanthera zijinensis</name>
    <dbReference type="NCBI Taxonomy" id="2320716"/>
    <lineage>
        <taxon>Eukaryota</taxon>
        <taxon>Viridiplantae</taxon>
        <taxon>Streptophyta</taxon>
        <taxon>Embryophyta</taxon>
        <taxon>Tracheophyta</taxon>
        <taxon>Spermatophyta</taxon>
        <taxon>Magnoliopsida</taxon>
        <taxon>Liliopsida</taxon>
        <taxon>Asparagales</taxon>
        <taxon>Orchidaceae</taxon>
        <taxon>Orchidoideae</taxon>
        <taxon>Orchideae</taxon>
        <taxon>Orchidinae</taxon>
        <taxon>Platanthera</taxon>
    </lineage>
</organism>
<accession>A0AAP0GER2</accession>
<protein>
    <submittedName>
        <fullName evidence="2">Uncharacterized protein</fullName>
    </submittedName>
</protein>
<evidence type="ECO:0000313" key="3">
    <source>
        <dbReference type="Proteomes" id="UP001418222"/>
    </source>
</evidence>
<feature type="compositionally biased region" description="Basic and acidic residues" evidence="1">
    <location>
        <begin position="83"/>
        <end position="93"/>
    </location>
</feature>
<sequence>MLPLTVNFTPFQSCGVDAPALHCRFGAALASRAIRAAHCSTSIQDFSTSAMPRRRTSRQQDTSSAPESQQSGTQAPPSSNPRPLDHPQHDHPPASRPPSRSKWTDDQAFILSDCMSENRPTYLANLPTYQDTPEFWAACATFIPDKSPEEVRIMAMYFSAYYGRQPGPPTASSEASTSGSGGQVRRRRRRGAS</sequence>
<feature type="region of interest" description="Disordered" evidence="1">
    <location>
        <begin position="45"/>
        <end position="102"/>
    </location>
</feature>
<gene>
    <name evidence="2" type="ORF">KSP39_PZI001889</name>
</gene>
<comment type="caution">
    <text evidence="2">The sequence shown here is derived from an EMBL/GenBank/DDBJ whole genome shotgun (WGS) entry which is preliminary data.</text>
</comment>
<keyword evidence="3" id="KW-1185">Reference proteome</keyword>
<dbReference type="AlphaFoldDB" id="A0AAP0GER2"/>
<dbReference type="Proteomes" id="UP001418222">
    <property type="component" value="Unassembled WGS sequence"/>
</dbReference>
<dbReference type="EMBL" id="JBBWWQ010000002">
    <property type="protein sequence ID" value="KAK8955118.1"/>
    <property type="molecule type" value="Genomic_DNA"/>
</dbReference>
<feature type="compositionally biased region" description="Basic residues" evidence="1">
    <location>
        <begin position="184"/>
        <end position="193"/>
    </location>
</feature>
<evidence type="ECO:0000313" key="2">
    <source>
        <dbReference type="EMBL" id="KAK8955118.1"/>
    </source>
</evidence>
<proteinExistence type="predicted"/>
<feature type="region of interest" description="Disordered" evidence="1">
    <location>
        <begin position="163"/>
        <end position="193"/>
    </location>
</feature>